<organism evidence="2 3">
    <name type="scientific">Chitinophaga horti</name>
    <dbReference type="NCBI Taxonomy" id="2920382"/>
    <lineage>
        <taxon>Bacteria</taxon>
        <taxon>Pseudomonadati</taxon>
        <taxon>Bacteroidota</taxon>
        <taxon>Chitinophagia</taxon>
        <taxon>Chitinophagales</taxon>
        <taxon>Chitinophagaceae</taxon>
        <taxon>Chitinophaga</taxon>
    </lineage>
</organism>
<sequence>MAERKKRSFQHIMESESFDIIRQNLPKHWVVREFNNPDYGVDLVIEIFEDSGDNVNFEVLGEYVYVQVKSVQKISIRSEQIYSVNNVSKFSWEELKGAYIEDNLISYALDTNSLYTVEKLGGSISFLLFVVDLAEKNVYFICLNDLIDKYIKPKDLEFLNKKSVTLKIPTYLNFNDKVTSITALKFYGKRAKLLSAFAKFFYQRNEVFRFVNRYGWTVHNAIYQCDESEYSEFVNMIRVFISQVIHLDVWQIREWVPIDMSYRELENLKKVLEDSSSDRQVILSQALITWHKLCNLANLYEEIVREWHLPKLLSYQLSHPNPPTEVSEK</sequence>
<evidence type="ECO:0000313" key="3">
    <source>
        <dbReference type="Proteomes" id="UP001162741"/>
    </source>
</evidence>
<dbReference type="RefSeq" id="WP_244844014.1">
    <property type="nucleotide sequence ID" value="NZ_CP107006.1"/>
</dbReference>
<dbReference type="InterPro" id="IPR025375">
    <property type="entry name" value="DUF4365"/>
</dbReference>
<name>A0ABY6IXL8_9BACT</name>
<feature type="domain" description="DUF4365" evidence="1">
    <location>
        <begin position="14"/>
        <end position="176"/>
    </location>
</feature>
<evidence type="ECO:0000313" key="2">
    <source>
        <dbReference type="EMBL" id="UYQ92135.1"/>
    </source>
</evidence>
<evidence type="ECO:0000259" key="1">
    <source>
        <dbReference type="Pfam" id="PF14280"/>
    </source>
</evidence>
<dbReference type="Pfam" id="PF14280">
    <property type="entry name" value="DUF4365"/>
    <property type="match status" value="1"/>
</dbReference>
<proteinExistence type="predicted"/>
<gene>
    <name evidence="2" type="ORF">MKQ68_18775</name>
</gene>
<dbReference type="Proteomes" id="UP001162741">
    <property type="component" value="Chromosome"/>
</dbReference>
<keyword evidence="3" id="KW-1185">Reference proteome</keyword>
<protein>
    <submittedName>
        <fullName evidence="2">DUF4365 domain-containing protein</fullName>
    </submittedName>
</protein>
<dbReference type="EMBL" id="CP107006">
    <property type="protein sequence ID" value="UYQ92135.1"/>
    <property type="molecule type" value="Genomic_DNA"/>
</dbReference>
<accession>A0ABY6IXL8</accession>
<reference evidence="2" key="1">
    <citation type="submission" date="2022-10" db="EMBL/GenBank/DDBJ databases">
        <title>Chitinophaga sp. nov., isolated from soil.</title>
        <authorList>
            <person name="Jeon C.O."/>
        </authorList>
    </citation>
    <scope>NUCLEOTIDE SEQUENCE</scope>
    <source>
        <strain evidence="2">R8</strain>
    </source>
</reference>